<dbReference type="EMBL" id="LVYV01000001">
    <property type="protein sequence ID" value="KZD25327.1"/>
    <property type="molecule type" value="Genomic_DNA"/>
</dbReference>
<evidence type="ECO:0000313" key="3">
    <source>
        <dbReference type="EMBL" id="KZD25327.1"/>
    </source>
</evidence>
<feature type="chain" id="PRO_5007848820" description="Lipoprotein" evidence="2">
    <location>
        <begin position="25"/>
        <end position="91"/>
    </location>
</feature>
<comment type="caution">
    <text evidence="3">The sequence shown here is derived from an EMBL/GenBank/DDBJ whole genome shotgun (WGS) entry which is preliminary data.</text>
</comment>
<feature type="signal peptide" evidence="2">
    <location>
        <begin position="1"/>
        <end position="24"/>
    </location>
</feature>
<dbReference type="OrthoDB" id="8243643at2"/>
<organism evidence="3 4">
    <name type="scientific">Tardiphaga robiniae</name>
    <dbReference type="NCBI Taxonomy" id="943830"/>
    <lineage>
        <taxon>Bacteria</taxon>
        <taxon>Pseudomonadati</taxon>
        <taxon>Pseudomonadota</taxon>
        <taxon>Alphaproteobacteria</taxon>
        <taxon>Hyphomicrobiales</taxon>
        <taxon>Nitrobacteraceae</taxon>
        <taxon>Tardiphaga</taxon>
    </lineage>
</organism>
<evidence type="ECO:0000313" key="4">
    <source>
        <dbReference type="Proteomes" id="UP000076574"/>
    </source>
</evidence>
<dbReference type="PROSITE" id="PS51257">
    <property type="entry name" value="PROKAR_LIPOPROTEIN"/>
    <property type="match status" value="1"/>
</dbReference>
<proteinExistence type="predicted"/>
<evidence type="ECO:0000256" key="2">
    <source>
        <dbReference type="SAM" id="SignalP"/>
    </source>
</evidence>
<feature type="compositionally biased region" description="Low complexity" evidence="1">
    <location>
        <begin position="72"/>
        <end position="84"/>
    </location>
</feature>
<accession>A0A164AUI7</accession>
<feature type="region of interest" description="Disordered" evidence="1">
    <location>
        <begin position="72"/>
        <end position="91"/>
    </location>
</feature>
<sequence>MVKMTLSIAVTAVISIAGGCAGFAAELPTYGSAGLPISAVQVRVLGAANVQEQSAAPTSTASLHQLRVLAPRTEMTTATAPTRTETARSLR</sequence>
<name>A0A164AUI7_9BRAD</name>
<evidence type="ECO:0000256" key="1">
    <source>
        <dbReference type="SAM" id="MobiDB-lite"/>
    </source>
</evidence>
<keyword evidence="4" id="KW-1185">Reference proteome</keyword>
<gene>
    <name evidence="3" type="ORF">A4A58_02505</name>
</gene>
<dbReference type="AlphaFoldDB" id="A0A164AUI7"/>
<reference evidence="3 4" key="1">
    <citation type="submission" date="2016-03" db="EMBL/GenBank/DDBJ databases">
        <title>Microsymbionts genomes from the relict species Vavilovia formosa (Stev.) Fed.</title>
        <authorList>
            <person name="Kopat V."/>
            <person name="Chirak E."/>
            <person name="Kimeklis A."/>
            <person name="Andronov E."/>
        </authorList>
    </citation>
    <scope>NUCLEOTIDE SEQUENCE [LARGE SCALE GENOMIC DNA]</scope>
    <source>
        <strain evidence="3 4">Vaf07</strain>
    </source>
</reference>
<evidence type="ECO:0008006" key="5">
    <source>
        <dbReference type="Google" id="ProtNLM"/>
    </source>
</evidence>
<keyword evidence="2" id="KW-0732">Signal</keyword>
<protein>
    <recommendedName>
        <fullName evidence="5">Lipoprotein</fullName>
    </recommendedName>
</protein>
<dbReference type="Proteomes" id="UP000076574">
    <property type="component" value="Unassembled WGS sequence"/>
</dbReference>